<reference evidence="1 2" key="1">
    <citation type="journal article" date="2016" name="Nat. Commun.">
        <title>Thousands of microbial genomes shed light on interconnected biogeochemical processes in an aquifer system.</title>
        <authorList>
            <person name="Anantharaman K."/>
            <person name="Brown C.T."/>
            <person name="Hug L.A."/>
            <person name="Sharon I."/>
            <person name="Castelle C.J."/>
            <person name="Probst A.J."/>
            <person name="Thomas B.C."/>
            <person name="Singh A."/>
            <person name="Wilkins M.J."/>
            <person name="Karaoz U."/>
            <person name="Brodie E.L."/>
            <person name="Williams K.H."/>
            <person name="Hubbard S.S."/>
            <person name="Banfield J.F."/>
        </authorList>
    </citation>
    <scope>NUCLEOTIDE SEQUENCE [LARGE SCALE GENOMIC DNA]</scope>
</reference>
<comment type="caution">
    <text evidence="1">The sequence shown here is derived from an EMBL/GenBank/DDBJ whole genome shotgun (WGS) entry which is preliminary data.</text>
</comment>
<accession>A0A1F6AS99</accession>
<name>A0A1F6AS99_9BACT</name>
<evidence type="ECO:0000313" key="1">
    <source>
        <dbReference type="EMBL" id="OGG27541.1"/>
    </source>
</evidence>
<organism evidence="1 2">
    <name type="scientific">Candidatus Gottesmanbacteria bacterium RIFCSPLOWO2_01_FULL_48_11</name>
    <dbReference type="NCBI Taxonomy" id="1798395"/>
    <lineage>
        <taxon>Bacteria</taxon>
        <taxon>Candidatus Gottesmaniibacteriota</taxon>
    </lineage>
</organism>
<gene>
    <name evidence="1" type="ORF">A3A64_02795</name>
</gene>
<evidence type="ECO:0000313" key="2">
    <source>
        <dbReference type="Proteomes" id="UP000178305"/>
    </source>
</evidence>
<dbReference type="AlphaFoldDB" id="A0A1F6AS99"/>
<proteinExistence type="predicted"/>
<protein>
    <submittedName>
        <fullName evidence="1">Uncharacterized protein</fullName>
    </submittedName>
</protein>
<dbReference type="Proteomes" id="UP000178305">
    <property type="component" value="Unassembled WGS sequence"/>
</dbReference>
<dbReference type="EMBL" id="MFJY01000043">
    <property type="protein sequence ID" value="OGG27541.1"/>
    <property type="molecule type" value="Genomic_DNA"/>
</dbReference>
<sequence>MSTLPIPSTDRVIVFGQALAGLGHLRVTDALYHGLPKGTKAVLLGSQDKGLTLFHQFVSIHPMTRAIFEWAQYGWREDVFTVVYRGWIRSHTKLLEEQLQTIFDRHPQRPKTLLAIATHMGLAHQFAAIKESFSKKHNVRMIVVVVVTDDAPIKIWAVGGADMIFVPSQRTKQLLETYHQSQAGLARAEYIVAPYMVHPALGEPLSGEAYETRRQQLDPSANTTIHIAIPVSGAAVQMDFFEKYMRALEDGESLGFARGKPRVRFHIVSKDMPSTTSFLGAMRQKSNVRVTSSSSDQEVVDAYQTLYAQETIALELTKPSEQAFKALVDPKKRGGSILLLSDPVGRQESDNLNFLERHGLIPKHAGLKMQWKFQQDAAPPDAGMLEDARHWRGLRLPSDPVGAAAFTLWCLRHGIFASMLDFAGYADHPELASDGVKVFWKMVEEHLSY</sequence>